<reference evidence="2 3" key="1">
    <citation type="submission" date="2016-12" db="EMBL/GenBank/DDBJ databases">
        <authorList>
            <person name="Song W.-J."/>
            <person name="Kurnit D.M."/>
        </authorList>
    </citation>
    <scope>NUCLEOTIDE SEQUENCE [LARGE SCALE GENOMIC DNA]</scope>
    <source>
        <strain evidence="2 3">STM7296</strain>
    </source>
</reference>
<dbReference type="AlphaFoldDB" id="A0A1N7S4L6"/>
<gene>
    <name evidence="2" type="ORF">BN2475_340178</name>
</gene>
<dbReference type="EMBL" id="CYGX02000034">
    <property type="protein sequence ID" value="SIT42238.1"/>
    <property type="molecule type" value="Genomic_DNA"/>
</dbReference>
<keyword evidence="3" id="KW-1185">Reference proteome</keyword>
<dbReference type="OrthoDB" id="5497289at2"/>
<dbReference type="PIRSF" id="PIRSF032620">
    <property type="entry name" value="UCP032620"/>
    <property type="match status" value="1"/>
</dbReference>
<proteinExistence type="predicted"/>
<dbReference type="Proteomes" id="UP000187012">
    <property type="component" value="Unassembled WGS sequence"/>
</dbReference>
<evidence type="ECO:0000313" key="2">
    <source>
        <dbReference type="EMBL" id="SIT42238.1"/>
    </source>
</evidence>
<dbReference type="Pfam" id="PF10137">
    <property type="entry name" value="CAP12-PCTIR_TIR"/>
    <property type="match status" value="1"/>
</dbReference>
<organism evidence="2 3">
    <name type="scientific">Paraburkholderia ribeironis</name>
    <dbReference type="NCBI Taxonomy" id="1247936"/>
    <lineage>
        <taxon>Bacteria</taxon>
        <taxon>Pseudomonadati</taxon>
        <taxon>Pseudomonadota</taxon>
        <taxon>Betaproteobacteria</taxon>
        <taxon>Burkholderiales</taxon>
        <taxon>Burkholderiaceae</taxon>
        <taxon>Paraburkholderia</taxon>
    </lineage>
</organism>
<evidence type="ECO:0000313" key="3">
    <source>
        <dbReference type="Proteomes" id="UP000187012"/>
    </source>
</evidence>
<dbReference type="GO" id="GO:0050135">
    <property type="term" value="F:NADP+ nucleosidase activity"/>
    <property type="evidence" value="ECO:0007669"/>
    <property type="project" value="InterPro"/>
</dbReference>
<sequence>MATKRAKAAVKEPSEPAKLRMSIEQAAQKLDARIEACEPLAAEAINSVQSLEQSQERYRAWHDFNVEMLRRMFTNEEEADKYRSTFYGAMFLSIGGGRDVGKEIRDHKEEINTKLARLKALKGRLELFEIEGEAVADLPREMSAVPPTSATEGSDKVFIVHGHNEAGKLAVARLLETLKLKPVILSEEPNEGRTIIEKFEHNAGVGFAIVLMTADDVGGKTDQQLKPRARQNVILELGYFVGKLGRPRVCALYESGVEMPSDIIGVGYVSLDPAGHWRFALAKELRAAGYPVNMNDL</sequence>
<protein>
    <submittedName>
        <fullName evidence="2">Putative nucleotide-binding protein containing TIR-like domain</fullName>
    </submittedName>
</protein>
<dbReference type="RefSeq" id="WP_094780612.1">
    <property type="nucleotide sequence ID" value="NZ_CYGX02000034.1"/>
</dbReference>
<dbReference type="InterPro" id="IPR019302">
    <property type="entry name" value="CAP12/PCTIR_TIR_dom"/>
</dbReference>
<feature type="domain" description="CD-NTase-associated protein 12/Pycsar effector protein TIR" evidence="1">
    <location>
        <begin position="156"/>
        <end position="272"/>
    </location>
</feature>
<accession>A0A1N7S4L6</accession>
<evidence type="ECO:0000259" key="1">
    <source>
        <dbReference type="Pfam" id="PF10137"/>
    </source>
</evidence>
<dbReference type="InterPro" id="IPR014571">
    <property type="entry name" value="UCP032620"/>
</dbReference>
<name>A0A1N7S4L6_9BURK</name>